<feature type="compositionally biased region" description="Basic and acidic residues" evidence="1">
    <location>
        <begin position="40"/>
        <end position="55"/>
    </location>
</feature>
<feature type="compositionally biased region" description="Polar residues" evidence="1">
    <location>
        <begin position="15"/>
        <end position="26"/>
    </location>
</feature>
<dbReference type="Gene3D" id="3.30.890.10">
    <property type="entry name" value="Methyl-cpg-binding Protein 2, Chain A"/>
    <property type="match status" value="1"/>
</dbReference>
<keyword evidence="4" id="KW-1185">Reference proteome</keyword>
<accession>A0AAV8W891</accession>
<dbReference type="Gene3D" id="1.20.1280.50">
    <property type="match status" value="1"/>
</dbReference>
<comment type="caution">
    <text evidence="3">The sequence shown here is derived from an EMBL/GenBank/DDBJ whole genome shotgun (WGS) entry which is preliminary data.</text>
</comment>
<feature type="compositionally biased region" description="Basic and acidic residues" evidence="1">
    <location>
        <begin position="592"/>
        <end position="608"/>
    </location>
</feature>
<feature type="compositionally biased region" description="Basic and acidic residues" evidence="1">
    <location>
        <begin position="630"/>
        <end position="640"/>
    </location>
</feature>
<feature type="region of interest" description="Disordered" evidence="1">
    <location>
        <begin position="476"/>
        <end position="538"/>
    </location>
</feature>
<dbReference type="SUPFAM" id="SSF52058">
    <property type="entry name" value="L domain-like"/>
    <property type="match status" value="1"/>
</dbReference>
<evidence type="ECO:0000313" key="4">
    <source>
        <dbReference type="Proteomes" id="UP001159042"/>
    </source>
</evidence>
<feature type="domain" description="MBD" evidence="2">
    <location>
        <begin position="201"/>
        <end position="272"/>
    </location>
</feature>
<dbReference type="SUPFAM" id="SSF54171">
    <property type="entry name" value="DNA-binding domain"/>
    <property type="match status" value="1"/>
</dbReference>
<dbReference type="SUPFAM" id="SSF57903">
    <property type="entry name" value="FYVE/PHD zinc finger"/>
    <property type="match status" value="1"/>
</dbReference>
<name>A0AAV8W891_9CUCU</name>
<feature type="region of interest" description="Disordered" evidence="1">
    <location>
        <begin position="1"/>
        <end position="197"/>
    </location>
</feature>
<dbReference type="CDD" id="cd00122">
    <property type="entry name" value="MBD"/>
    <property type="match status" value="1"/>
</dbReference>
<feature type="compositionally biased region" description="Polar residues" evidence="1">
    <location>
        <begin position="176"/>
        <end position="193"/>
    </location>
</feature>
<feature type="compositionally biased region" description="Low complexity" evidence="1">
    <location>
        <begin position="504"/>
        <end position="531"/>
    </location>
</feature>
<dbReference type="Proteomes" id="UP001159042">
    <property type="component" value="Unassembled WGS sequence"/>
</dbReference>
<dbReference type="PANTHER" id="PTHR15739">
    <property type="entry name" value="ZINC FINGER PROTEIN"/>
    <property type="match status" value="1"/>
</dbReference>
<evidence type="ECO:0000259" key="2">
    <source>
        <dbReference type="PROSITE" id="PS50982"/>
    </source>
</evidence>
<feature type="compositionally biased region" description="Basic and acidic residues" evidence="1">
    <location>
        <begin position="117"/>
        <end position="136"/>
    </location>
</feature>
<feature type="compositionally biased region" description="Polar residues" evidence="1">
    <location>
        <begin position="574"/>
        <end position="591"/>
    </location>
</feature>
<feature type="compositionally biased region" description="Polar residues" evidence="1">
    <location>
        <begin position="324"/>
        <end position="343"/>
    </location>
</feature>
<gene>
    <name evidence="3" type="ORF">NQ315_007619</name>
</gene>
<feature type="region of interest" description="Disordered" evidence="1">
    <location>
        <begin position="302"/>
        <end position="381"/>
    </location>
</feature>
<dbReference type="PANTHER" id="PTHR15739:SF5">
    <property type="entry name" value="LD23158P"/>
    <property type="match status" value="1"/>
</dbReference>
<dbReference type="AlphaFoldDB" id="A0AAV8W891"/>
<organism evidence="3 4">
    <name type="scientific">Exocentrus adspersus</name>
    <dbReference type="NCBI Taxonomy" id="1586481"/>
    <lineage>
        <taxon>Eukaryota</taxon>
        <taxon>Metazoa</taxon>
        <taxon>Ecdysozoa</taxon>
        <taxon>Arthropoda</taxon>
        <taxon>Hexapoda</taxon>
        <taxon>Insecta</taxon>
        <taxon>Pterygota</taxon>
        <taxon>Neoptera</taxon>
        <taxon>Endopterygota</taxon>
        <taxon>Coleoptera</taxon>
        <taxon>Polyphaga</taxon>
        <taxon>Cucujiformia</taxon>
        <taxon>Chrysomeloidea</taxon>
        <taxon>Cerambycidae</taxon>
        <taxon>Lamiinae</taxon>
        <taxon>Acanthocinini</taxon>
        <taxon>Exocentrus</taxon>
    </lineage>
</organism>
<feature type="region of interest" description="Disordered" evidence="1">
    <location>
        <begin position="558"/>
        <end position="615"/>
    </location>
</feature>
<dbReference type="InterPro" id="IPR052283">
    <property type="entry name" value="GenomicStab_NeuMorph_Reg"/>
</dbReference>
<dbReference type="InterPro" id="IPR001810">
    <property type="entry name" value="F-box_dom"/>
</dbReference>
<feature type="compositionally biased region" description="Basic and acidic residues" evidence="1">
    <location>
        <begin position="558"/>
        <end position="572"/>
    </location>
</feature>
<dbReference type="Gene3D" id="3.80.10.10">
    <property type="entry name" value="Ribonuclease Inhibitor"/>
    <property type="match status" value="1"/>
</dbReference>
<feature type="compositionally biased region" description="Acidic residues" evidence="1">
    <location>
        <begin position="166"/>
        <end position="175"/>
    </location>
</feature>
<dbReference type="InterPro" id="IPR032675">
    <property type="entry name" value="LRR_dom_sf"/>
</dbReference>
<dbReference type="InterPro" id="IPR016177">
    <property type="entry name" value="DNA-bd_dom_sf"/>
</dbReference>
<dbReference type="PROSITE" id="PS50982">
    <property type="entry name" value="MBD"/>
    <property type="match status" value="1"/>
</dbReference>
<dbReference type="Pfam" id="PF01429">
    <property type="entry name" value="MBD"/>
    <property type="match status" value="1"/>
</dbReference>
<sequence>MDTGTGKRSRRKSKLITSENDVSAPTGNEEDAMAVNLNGDKNDNEPEIQPDKPEEAVTETDATDVSLATDDKPKENAKIDENVNDESGTEDNEKQKGKKRKATDMKSGDENANEESVQEKEESMPVLEREDKKDETNDTDINVPPVLQSFGKGSQSRTVLKKIEAENELPEDDTSDSAGTSVKSRTGSPTQSAKKQKLLVDLSDPKYMKPFKYGWKRELVWRGARDASNRRIGDIYYYTPSGRKVRSMREVAENLKNKELTLDNFTFFKDTLGIDDPEKEIIRDAKYKSVSVPMVKKVVTKAVKSPEESQSSHPKVSSPKVSAPTETADSPATRNRTAGTKSLGNFKIKLPNKKDKKPTKSEEEMETETAPAKSTPTRKGGKWSNFNSDGDKPCQPCSIRCEGVHGLIPTLQCRLCLCLYHHECVGLATHLTLPYVCKNCHLEQGQKPNQSTTIVAPPPLTPINVLKPTGVQSTVLPKLQRIPRPSEPPFPQDPVADNDELPELPRLTPRPQLLDSPSPVAAESPSPVQPSTENKSLVGSVTTWLPHNSKIVDNIQRTHEEPTEVPRPHIPESGETSRIPTDSASLGSESDSNVKPEPESPSKPENTHTPEAMEVDSTPCEPVAAMEVEHKSDDDGKVADEMPEPTESPVVAKKRTNKLSSVTSTDEKSESKFMDNYLQNLSYGYNTLLYVFQYLKVQDLLRAGCVCTMWRDIAGHPMLWRTVRMKNSQVHSFDGLANTLKKHGTYHLDLRKMLLPTGGDEIWPQFSQSIEKVDTLRKIELCRCPASVVEKLAVSNPQLEVINAVTIKCESMDLDPLKALRNIKELRLKSTGGLTLTSNIDSLKEMTFIRHLSLTSIRDLNTMNLSVIADLINLESLDLGECTDFPENFGSDILAKLHKLEKLRLEKGQGNCHTFEILDAVKDMNQLEQLELVNFDIKAGFDKALGACQNIKKLLVIPTYISQSATTNHMVLGGVLRLQKTLSHFVWGVTLELLRVTELFVDQCEDSDKKDKKDKKAANNGDAIPVLKPVPLLNIKENEIAPAHDPPQVEILPLPNLQKLLLQSLPTTRVKILKIPFHATWRQSITDSVN</sequence>
<dbReference type="SMART" id="SM00391">
    <property type="entry name" value="MBD"/>
    <property type="match status" value="1"/>
</dbReference>
<evidence type="ECO:0000313" key="3">
    <source>
        <dbReference type="EMBL" id="KAJ8922589.1"/>
    </source>
</evidence>
<dbReference type="InterPro" id="IPR036047">
    <property type="entry name" value="F-box-like_dom_sf"/>
</dbReference>
<dbReference type="InterPro" id="IPR011011">
    <property type="entry name" value="Znf_FYVE_PHD"/>
</dbReference>
<dbReference type="InterPro" id="IPR001739">
    <property type="entry name" value="Methyl_CpG_DNA-bd"/>
</dbReference>
<reference evidence="3 4" key="1">
    <citation type="journal article" date="2023" name="Insect Mol. Biol.">
        <title>Genome sequencing provides insights into the evolution of gene families encoding plant cell wall-degrading enzymes in longhorned beetles.</title>
        <authorList>
            <person name="Shin N.R."/>
            <person name="Okamura Y."/>
            <person name="Kirsch R."/>
            <person name="Pauchet Y."/>
        </authorList>
    </citation>
    <scope>NUCLEOTIDE SEQUENCE [LARGE SCALE GENOMIC DNA]</scope>
    <source>
        <strain evidence="3">EAD_L_NR</strain>
    </source>
</reference>
<dbReference type="SUPFAM" id="SSF81383">
    <property type="entry name" value="F-box domain"/>
    <property type="match status" value="1"/>
</dbReference>
<feature type="compositionally biased region" description="Low complexity" evidence="1">
    <location>
        <begin position="309"/>
        <end position="322"/>
    </location>
</feature>
<dbReference type="Pfam" id="PF12937">
    <property type="entry name" value="F-box-like"/>
    <property type="match status" value="1"/>
</dbReference>
<dbReference type="EMBL" id="JANEYG010000006">
    <property type="protein sequence ID" value="KAJ8922589.1"/>
    <property type="molecule type" value="Genomic_DNA"/>
</dbReference>
<evidence type="ECO:0000256" key="1">
    <source>
        <dbReference type="SAM" id="MobiDB-lite"/>
    </source>
</evidence>
<protein>
    <recommendedName>
        <fullName evidence="2">MBD domain-containing protein</fullName>
    </recommendedName>
</protein>
<feature type="compositionally biased region" description="Basic and acidic residues" evidence="1">
    <location>
        <begin position="69"/>
        <end position="81"/>
    </location>
</feature>
<feature type="region of interest" description="Disordered" evidence="1">
    <location>
        <begin position="630"/>
        <end position="650"/>
    </location>
</feature>
<proteinExistence type="predicted"/>
<dbReference type="GO" id="GO:0003677">
    <property type="term" value="F:DNA binding"/>
    <property type="evidence" value="ECO:0007669"/>
    <property type="project" value="InterPro"/>
</dbReference>